<evidence type="ECO:0000256" key="6">
    <source>
        <dbReference type="ARBA" id="ARBA00022839"/>
    </source>
</evidence>
<keyword evidence="3 10" id="KW-0227">DNA damage</keyword>
<name>A0ABT1HJ55_9NOCA</name>
<dbReference type="InterPro" id="IPR027417">
    <property type="entry name" value="P-loop_NTPase"/>
</dbReference>
<dbReference type="InterPro" id="IPR013986">
    <property type="entry name" value="DExx_box_DNA_helicase_dom_sf"/>
</dbReference>
<dbReference type="RefSeq" id="WP_253662922.1">
    <property type="nucleotide sequence ID" value="NZ_BAAAJQ010000003.1"/>
</dbReference>
<comment type="similarity">
    <text evidence="10">Belongs to the RecC family.</text>
</comment>
<keyword evidence="2 10" id="KW-0547">Nucleotide-binding</keyword>
<evidence type="ECO:0000256" key="4">
    <source>
        <dbReference type="ARBA" id="ARBA00022801"/>
    </source>
</evidence>
<evidence type="ECO:0000259" key="11">
    <source>
        <dbReference type="Pfam" id="PF17946"/>
    </source>
</evidence>
<keyword evidence="7 10" id="KW-0067">ATP-binding</keyword>
<dbReference type="NCBIfam" id="TIGR01450">
    <property type="entry name" value="recC"/>
    <property type="match status" value="1"/>
</dbReference>
<dbReference type="PANTHER" id="PTHR30591:SF1">
    <property type="entry name" value="RECBCD ENZYME SUBUNIT RECC"/>
    <property type="match status" value="1"/>
</dbReference>
<keyword evidence="13" id="KW-1185">Reference proteome</keyword>
<gene>
    <name evidence="10" type="primary">recC</name>
    <name evidence="12" type="ORF">LX13_003795</name>
</gene>
<dbReference type="InterPro" id="IPR006697">
    <property type="entry name" value="RecC"/>
</dbReference>
<evidence type="ECO:0000256" key="3">
    <source>
        <dbReference type="ARBA" id="ARBA00022763"/>
    </source>
</evidence>
<keyword evidence="8 10" id="KW-0238">DNA-binding</keyword>
<dbReference type="Gene3D" id="3.40.50.10930">
    <property type="match status" value="1"/>
</dbReference>
<feature type="domain" description="RecC C-terminal" evidence="11">
    <location>
        <begin position="805"/>
        <end position="1030"/>
    </location>
</feature>
<sequence>MLTLHRAERTDILADALADILLDPLADALTPEIVAVPAKGVERWLGQRLSARLGTSGAGSDGIAANIDFRSPTDLVDRVLGSIRGYHRADDPWSPARMRWTLLEVLDTCVHDPGCEVLARHLGVRPDGSVDAHRAGRRWSTAVGLARTFRSYAAQRPQMLSDWAAGHDTDGIGGELPTDQRWQAHVWRRLRERIGTPGPAERLESLCAQISSEPTALDLPRRLSLFGPTRLTTEQLAVLSAVGAERDVHVFLPHPSDRLWQITAAAGEPIRRRDLARGAVSNPLLASLSREIRETQLRLTRHVTRDIHHAGPVAEPTTLLARLQQTIRDDATPTDLTPGPMDDSVGVHSCHGPARQVEVIRDVLSRMFTDDPTLMPRDVIVMCPDIEAFAPLIRAAFDTRRPDGRGPDIDGHPAHRLRVRLADRSMSATNTVLESVVVVVALAGARVTASDIADLAGRAPVRTRFGFTDDDLELIGRWMAEAGVRWGLGSAQRTAFGLKGFEQNTMETGLDRIVLGVVAHEAGLQWIHRALPLDDIDSADIDLVGRFAEFVDRLDACVGALAGVRSAQDWTASMVRVIDDLLDVAPTDAWQRAQAVDEITRATEHCGDVDLRRADVVALLDDVVAARPTRANFRTGELTVCSMVPMRAVPHRVVVLIGLDDDVYPRVSREDGDDVLDRNPCVGERDPRSEDRQLLLDTMMSAREKLVIAYTGADPVTGLRRPPSVPVSEVVDAITALVSPTHAEQVVRRHPLHAFDPANFDAEAPFGFDRAALAGARALIAPPTHVIEFDRTPLPPVTSTVGAAAPVDVAELIAFFEHPVRGFCRQRLGFAVPDTAEVLDDELDPGLDPLDRWGIGDRLLRHRLQGDTIDALRGAELRRGTLPPFELGRRALEPVLDDVNRLWDAASATVAIERTSVDVDVDLGDGRRLTGTVDGVHGDVVFRAHYSKLAPKHRLSTWIALLAAAAARADGTMTGLSIGRFGKGTRLARAQLALPAAPAQILADLVRLRDLGLTHPLALPAAAGAEYAVRRHGGEPVPDALDAARAAFESTFGEHTDRYLNLVFPSGFAGIAADPGAIDEFTASAESIWHPMLDAEQVVVR</sequence>
<evidence type="ECO:0000256" key="8">
    <source>
        <dbReference type="ARBA" id="ARBA00023125"/>
    </source>
</evidence>
<dbReference type="Pfam" id="PF04257">
    <property type="entry name" value="Exonuc_V_gamma"/>
    <property type="match status" value="1"/>
</dbReference>
<dbReference type="SUPFAM" id="SSF52540">
    <property type="entry name" value="P-loop containing nucleoside triphosphate hydrolases"/>
    <property type="match status" value="2"/>
</dbReference>
<comment type="function">
    <text evidence="10">A helicase/nuclease that prepares dsDNA breaks (DSB) for recombinational DNA repair. Binds to DSBs and unwinds DNA via a highly rapid and processive ATP-dependent bidirectional helicase activity. Unwinds dsDNA until it encounters a Chi (crossover hotspot instigator) sequence from the 3' direction. Cuts ssDNA a few nucleotides 3' to the Chi site. The properties and activities of the enzyme are changed at Chi. The Chi-altered holoenzyme produces a long 3'-ssDNA overhang and facilitates RecA-binding to the ssDNA for homologous DNA recombination and repair. Holoenzyme degrades any linearized DNA that is unable to undergo homologous recombination. In the holoenzyme this subunit recognizes the wild-type Chi sequence, and when added to isolated RecB increases its ATP-dependent helicase processivity.</text>
</comment>
<evidence type="ECO:0000313" key="12">
    <source>
        <dbReference type="EMBL" id="MCP2177954.1"/>
    </source>
</evidence>
<dbReference type="SUPFAM" id="SSF52980">
    <property type="entry name" value="Restriction endonuclease-like"/>
    <property type="match status" value="1"/>
</dbReference>
<keyword evidence="4 10" id="KW-0378">Hydrolase</keyword>
<comment type="caution">
    <text evidence="12">The sequence shown here is derived from an EMBL/GenBank/DDBJ whole genome shotgun (WGS) entry which is preliminary data.</text>
</comment>
<evidence type="ECO:0000256" key="9">
    <source>
        <dbReference type="ARBA" id="ARBA00023204"/>
    </source>
</evidence>
<dbReference type="Gene3D" id="1.10.10.160">
    <property type="match status" value="1"/>
</dbReference>
<keyword evidence="5 10" id="KW-0347">Helicase</keyword>
<dbReference type="PIRSF" id="PIRSF000980">
    <property type="entry name" value="RecC"/>
    <property type="match status" value="1"/>
</dbReference>
<dbReference type="Gene3D" id="3.40.50.300">
    <property type="entry name" value="P-loop containing nucleotide triphosphate hydrolases"/>
    <property type="match status" value="2"/>
</dbReference>
<evidence type="ECO:0000256" key="5">
    <source>
        <dbReference type="ARBA" id="ARBA00022806"/>
    </source>
</evidence>
<comment type="subunit">
    <text evidence="10">Heterotrimer of RecB, RecC and RecD. All subunits contribute to DNA-binding.</text>
</comment>
<dbReference type="HAMAP" id="MF_01486">
    <property type="entry name" value="RecC"/>
    <property type="match status" value="1"/>
</dbReference>
<dbReference type="EMBL" id="JAMTCJ010000004">
    <property type="protein sequence ID" value="MCP2177954.1"/>
    <property type="molecule type" value="Genomic_DNA"/>
</dbReference>
<reference evidence="12 13" key="1">
    <citation type="submission" date="2022-06" db="EMBL/GenBank/DDBJ databases">
        <title>Genomic Encyclopedia of Archaeal and Bacterial Type Strains, Phase II (KMG-II): from individual species to whole genera.</title>
        <authorList>
            <person name="Goeker M."/>
        </authorList>
    </citation>
    <scope>NUCLEOTIDE SEQUENCE [LARGE SCALE GENOMIC DNA]</scope>
    <source>
        <strain evidence="12 13">DSM 44693</strain>
    </source>
</reference>
<organism evidence="12 13">
    <name type="scientific">Williamsia maris</name>
    <dbReference type="NCBI Taxonomy" id="72806"/>
    <lineage>
        <taxon>Bacteria</taxon>
        <taxon>Bacillati</taxon>
        <taxon>Actinomycetota</taxon>
        <taxon>Actinomycetes</taxon>
        <taxon>Mycobacteriales</taxon>
        <taxon>Nocardiaceae</taxon>
        <taxon>Williamsia</taxon>
    </lineage>
</organism>
<keyword evidence="1 10" id="KW-0540">Nuclease</keyword>
<proteinExistence type="inferred from homology"/>
<dbReference type="InterPro" id="IPR011335">
    <property type="entry name" value="Restrct_endonuc-II-like"/>
</dbReference>
<dbReference type="InterPro" id="IPR041500">
    <property type="entry name" value="RecC_C"/>
</dbReference>
<comment type="miscellaneous">
    <text evidence="10">In the RecBCD complex, RecB has a slow 3'-5' helicase, an exonuclease activity and loads RecA onto ssDNA, RecD has a fast 5'-3' helicase activity, while RecC stimulates the ATPase and processivity of the RecB helicase and contributes to recognition of the Chi site.</text>
</comment>
<accession>A0ABT1HJ55</accession>
<dbReference type="Pfam" id="PF17946">
    <property type="entry name" value="RecC_C"/>
    <property type="match status" value="1"/>
</dbReference>
<dbReference type="GO" id="GO:0004386">
    <property type="term" value="F:helicase activity"/>
    <property type="evidence" value="ECO:0007669"/>
    <property type="project" value="UniProtKB-KW"/>
</dbReference>
<evidence type="ECO:0000256" key="10">
    <source>
        <dbReference type="HAMAP-Rule" id="MF_01486"/>
    </source>
</evidence>
<evidence type="ECO:0000313" key="13">
    <source>
        <dbReference type="Proteomes" id="UP001206895"/>
    </source>
</evidence>
<evidence type="ECO:0000256" key="1">
    <source>
        <dbReference type="ARBA" id="ARBA00022722"/>
    </source>
</evidence>
<protein>
    <recommendedName>
        <fullName evidence="10">RecBCD enzyme subunit RecC</fullName>
    </recommendedName>
    <alternativeName>
        <fullName evidence="10">Exonuclease V subunit RecC</fullName>
        <shortName evidence="10">ExoV subunit RecC</shortName>
    </alternativeName>
    <alternativeName>
        <fullName evidence="10">Helicase/nuclease RecBCD subunit RecC</fullName>
    </alternativeName>
</protein>
<dbReference type="Proteomes" id="UP001206895">
    <property type="component" value="Unassembled WGS sequence"/>
</dbReference>
<keyword evidence="6 10" id="KW-0269">Exonuclease</keyword>
<dbReference type="PANTHER" id="PTHR30591">
    <property type="entry name" value="RECBCD ENZYME SUBUNIT RECC"/>
    <property type="match status" value="1"/>
</dbReference>
<evidence type="ECO:0000256" key="7">
    <source>
        <dbReference type="ARBA" id="ARBA00022840"/>
    </source>
</evidence>
<keyword evidence="9 10" id="KW-0234">DNA repair</keyword>
<evidence type="ECO:0000256" key="2">
    <source>
        <dbReference type="ARBA" id="ARBA00022741"/>
    </source>
</evidence>